<proteinExistence type="predicted"/>
<evidence type="ECO:0000313" key="1">
    <source>
        <dbReference type="EMBL" id="KAG6521300.1"/>
    </source>
</evidence>
<gene>
    <name evidence="1" type="ORF">ZIOFF_018415</name>
</gene>
<sequence length="133" mass="15130">MVDRPISLPSSPPTLRRPLVLARLPPIFNCDCHWCLLAQDLLSLVQAEGNDTVENYSNPEAPQQLPVLDERLDLEQVFKNFGKLRPDGVLIRSRKESDVFMLSLNIKMPLVYKMHLRYTVVGVLSQSQADNPF</sequence>
<organism evidence="1 2">
    <name type="scientific">Zingiber officinale</name>
    <name type="common">Ginger</name>
    <name type="synonym">Amomum zingiber</name>
    <dbReference type="NCBI Taxonomy" id="94328"/>
    <lineage>
        <taxon>Eukaryota</taxon>
        <taxon>Viridiplantae</taxon>
        <taxon>Streptophyta</taxon>
        <taxon>Embryophyta</taxon>
        <taxon>Tracheophyta</taxon>
        <taxon>Spermatophyta</taxon>
        <taxon>Magnoliopsida</taxon>
        <taxon>Liliopsida</taxon>
        <taxon>Zingiberales</taxon>
        <taxon>Zingiberaceae</taxon>
        <taxon>Zingiber</taxon>
    </lineage>
</organism>
<dbReference type="Proteomes" id="UP000734854">
    <property type="component" value="Unassembled WGS sequence"/>
</dbReference>
<reference evidence="1 2" key="1">
    <citation type="submission" date="2020-08" db="EMBL/GenBank/DDBJ databases">
        <title>Plant Genome Project.</title>
        <authorList>
            <person name="Zhang R.-G."/>
        </authorList>
    </citation>
    <scope>NUCLEOTIDE SEQUENCE [LARGE SCALE GENOMIC DNA]</scope>
    <source>
        <tissue evidence="1">Rhizome</tissue>
    </source>
</reference>
<dbReference type="AlphaFoldDB" id="A0A8J5H612"/>
<keyword evidence="2" id="KW-1185">Reference proteome</keyword>
<dbReference type="EMBL" id="JACMSC010000005">
    <property type="protein sequence ID" value="KAG6521300.1"/>
    <property type="molecule type" value="Genomic_DNA"/>
</dbReference>
<comment type="caution">
    <text evidence="1">The sequence shown here is derived from an EMBL/GenBank/DDBJ whole genome shotgun (WGS) entry which is preliminary data.</text>
</comment>
<protein>
    <submittedName>
        <fullName evidence="1">Uncharacterized protein</fullName>
    </submittedName>
</protein>
<accession>A0A8J5H612</accession>
<name>A0A8J5H612_ZINOF</name>
<evidence type="ECO:0000313" key="2">
    <source>
        <dbReference type="Proteomes" id="UP000734854"/>
    </source>
</evidence>